<keyword evidence="3 9" id="KW-0813">Transport</keyword>
<dbReference type="EMBL" id="JACHXA010000008">
    <property type="protein sequence ID" value="MBB3066380.1"/>
    <property type="molecule type" value="Genomic_DNA"/>
</dbReference>
<feature type="transmembrane region" description="Helical" evidence="9">
    <location>
        <begin position="69"/>
        <end position="92"/>
    </location>
</feature>
<evidence type="ECO:0000256" key="7">
    <source>
        <dbReference type="ARBA" id="ARBA00022989"/>
    </source>
</evidence>
<dbReference type="GO" id="GO:0043190">
    <property type="term" value="C:ATP-binding cassette (ABC) transporter complex"/>
    <property type="evidence" value="ECO:0007669"/>
    <property type="project" value="InterPro"/>
</dbReference>
<keyword evidence="7 9" id="KW-1133">Transmembrane helix</keyword>
<comment type="subcellular location">
    <subcellularLocation>
        <location evidence="1">Cell inner membrane</location>
        <topology evidence="1">Multi-pass membrane protein</topology>
    </subcellularLocation>
    <subcellularLocation>
        <location evidence="9">Cell membrane</location>
        <topology evidence="9">Multi-pass membrane protein</topology>
    </subcellularLocation>
</comment>
<dbReference type="GO" id="GO:0022857">
    <property type="term" value="F:transmembrane transporter activity"/>
    <property type="evidence" value="ECO:0007669"/>
    <property type="project" value="InterPro"/>
</dbReference>
<proteinExistence type="inferred from homology"/>
<dbReference type="Proteomes" id="UP000581135">
    <property type="component" value="Unassembled WGS sequence"/>
</dbReference>
<comment type="caution">
    <text evidence="11">The sequence shown here is derived from an EMBL/GenBank/DDBJ whole genome shotgun (WGS) entry which is preliminary data.</text>
</comment>
<feature type="domain" description="ABC transmembrane type-1" evidence="10">
    <location>
        <begin position="33"/>
        <end position="234"/>
    </location>
</feature>
<organism evidence="11 12">
    <name type="scientific">Limibacillus halophilus</name>
    <dbReference type="NCBI Taxonomy" id="1579333"/>
    <lineage>
        <taxon>Bacteria</taxon>
        <taxon>Pseudomonadati</taxon>
        <taxon>Pseudomonadota</taxon>
        <taxon>Alphaproteobacteria</taxon>
        <taxon>Rhodospirillales</taxon>
        <taxon>Rhodovibrionaceae</taxon>
        <taxon>Limibacillus</taxon>
    </lineage>
</organism>
<keyword evidence="4" id="KW-1003">Cell membrane</keyword>
<evidence type="ECO:0000256" key="4">
    <source>
        <dbReference type="ARBA" id="ARBA00022475"/>
    </source>
</evidence>
<feature type="transmembrane region" description="Helical" evidence="9">
    <location>
        <begin position="171"/>
        <end position="193"/>
    </location>
</feature>
<accession>A0A839SXI3</accession>
<dbReference type="InterPro" id="IPR010065">
    <property type="entry name" value="AA_ABC_transptr_permease_3TM"/>
</dbReference>
<evidence type="ECO:0000313" key="11">
    <source>
        <dbReference type="EMBL" id="MBB3066380.1"/>
    </source>
</evidence>
<protein>
    <submittedName>
        <fullName evidence="11">His/Glu/Gln/Arg/opine family amino acid ABC transporter permease subunit</fullName>
    </submittedName>
</protein>
<reference evidence="11 12" key="1">
    <citation type="submission" date="2020-08" db="EMBL/GenBank/DDBJ databases">
        <title>Genomic Encyclopedia of Type Strains, Phase III (KMG-III): the genomes of soil and plant-associated and newly described type strains.</title>
        <authorList>
            <person name="Whitman W."/>
        </authorList>
    </citation>
    <scope>NUCLEOTIDE SEQUENCE [LARGE SCALE GENOMIC DNA]</scope>
    <source>
        <strain evidence="11 12">CECT 8803</strain>
    </source>
</reference>
<keyword evidence="6 9" id="KW-0812">Transmembrane</keyword>
<evidence type="ECO:0000259" key="10">
    <source>
        <dbReference type="PROSITE" id="PS50928"/>
    </source>
</evidence>
<sequence length="248" mass="27671">MEEFVLSLPLIGPLWESIDLFYRSRADQLMEGLRITLMTAFSALPLAVLLGLLGAWAKLSNSKLANTVGSAYTVIVRGVPELVLIIVVYYGVTQGIQDSITALTGEDIRIDLNPFVTGTLTLGTVYGAFMTEVFRGAFQSLDKGQVEAAHAIGMHRIKTFWRIMLPQVWRFALPGIGNVWLVLVKATALMSVVQLDELMRMADVHGRSTRQPFLFFITAAFLYLAITVLSIRLQHWAEVWANRGVRRE</sequence>
<keyword evidence="8 9" id="KW-0472">Membrane</keyword>
<dbReference type="RefSeq" id="WP_183417200.1">
    <property type="nucleotide sequence ID" value="NZ_JACHXA010000008.1"/>
</dbReference>
<dbReference type="InterPro" id="IPR035906">
    <property type="entry name" value="MetI-like_sf"/>
</dbReference>
<evidence type="ECO:0000256" key="2">
    <source>
        <dbReference type="ARBA" id="ARBA00010072"/>
    </source>
</evidence>
<evidence type="ECO:0000256" key="9">
    <source>
        <dbReference type="RuleBase" id="RU363032"/>
    </source>
</evidence>
<evidence type="ECO:0000256" key="8">
    <source>
        <dbReference type="ARBA" id="ARBA00023136"/>
    </source>
</evidence>
<comment type="similarity">
    <text evidence="2">Belongs to the binding-protein-dependent transport system permease family. HisMQ subfamily.</text>
</comment>
<dbReference type="AlphaFoldDB" id="A0A839SXI3"/>
<name>A0A839SXI3_9PROT</name>
<dbReference type="PROSITE" id="PS50928">
    <property type="entry name" value="ABC_TM1"/>
    <property type="match status" value="1"/>
</dbReference>
<evidence type="ECO:0000313" key="12">
    <source>
        <dbReference type="Proteomes" id="UP000581135"/>
    </source>
</evidence>
<dbReference type="Pfam" id="PF00528">
    <property type="entry name" value="BPD_transp_1"/>
    <property type="match status" value="1"/>
</dbReference>
<dbReference type="CDD" id="cd06261">
    <property type="entry name" value="TM_PBP2"/>
    <property type="match status" value="1"/>
</dbReference>
<evidence type="ECO:0000256" key="3">
    <source>
        <dbReference type="ARBA" id="ARBA00022448"/>
    </source>
</evidence>
<keyword evidence="12" id="KW-1185">Reference proteome</keyword>
<dbReference type="Gene3D" id="1.10.3720.10">
    <property type="entry name" value="MetI-like"/>
    <property type="match status" value="1"/>
</dbReference>
<dbReference type="NCBIfam" id="TIGR01726">
    <property type="entry name" value="HEQRo_perm_3TM"/>
    <property type="match status" value="1"/>
</dbReference>
<gene>
    <name evidence="11" type="ORF">FHR98_002686</name>
</gene>
<evidence type="ECO:0000256" key="5">
    <source>
        <dbReference type="ARBA" id="ARBA00022519"/>
    </source>
</evidence>
<feature type="transmembrane region" description="Helical" evidence="9">
    <location>
        <begin position="213"/>
        <end position="233"/>
    </location>
</feature>
<evidence type="ECO:0000256" key="6">
    <source>
        <dbReference type="ARBA" id="ARBA00022692"/>
    </source>
</evidence>
<dbReference type="SUPFAM" id="SSF161098">
    <property type="entry name" value="MetI-like"/>
    <property type="match status" value="1"/>
</dbReference>
<dbReference type="InterPro" id="IPR000515">
    <property type="entry name" value="MetI-like"/>
</dbReference>
<dbReference type="InterPro" id="IPR051613">
    <property type="entry name" value="ABC_transp_permease_HisMQ"/>
</dbReference>
<feature type="transmembrane region" description="Helical" evidence="9">
    <location>
        <begin position="35"/>
        <end position="57"/>
    </location>
</feature>
<dbReference type="PANTHER" id="PTHR30133">
    <property type="entry name" value="CATIONIC AMINO ACID TRANSPORTER, MEMBRANE COMPONENT"/>
    <property type="match status" value="1"/>
</dbReference>
<keyword evidence="5" id="KW-0997">Cell inner membrane</keyword>
<evidence type="ECO:0000256" key="1">
    <source>
        <dbReference type="ARBA" id="ARBA00004429"/>
    </source>
</evidence>